<dbReference type="GO" id="GO:0003677">
    <property type="term" value="F:DNA binding"/>
    <property type="evidence" value="ECO:0007669"/>
    <property type="project" value="InterPro"/>
</dbReference>
<evidence type="ECO:0000259" key="1">
    <source>
        <dbReference type="PROSITE" id="PS50943"/>
    </source>
</evidence>
<dbReference type="AlphaFoldDB" id="A0AA45LBU2"/>
<dbReference type="PROSITE" id="PS50943">
    <property type="entry name" value="HTH_CROC1"/>
    <property type="match status" value="1"/>
</dbReference>
<dbReference type="InterPro" id="IPR001387">
    <property type="entry name" value="Cro/C1-type_HTH"/>
</dbReference>
<dbReference type="SUPFAM" id="SSF47413">
    <property type="entry name" value="lambda repressor-like DNA-binding domains"/>
    <property type="match status" value="1"/>
</dbReference>
<dbReference type="Pfam" id="PF19054">
    <property type="entry name" value="DUF5753"/>
    <property type="match status" value="1"/>
</dbReference>
<feature type="domain" description="HTH cro/C1-type" evidence="1">
    <location>
        <begin position="17"/>
        <end position="74"/>
    </location>
</feature>
<dbReference type="CDD" id="cd00093">
    <property type="entry name" value="HTH_XRE"/>
    <property type="match status" value="1"/>
</dbReference>
<dbReference type="Proteomes" id="UP000677152">
    <property type="component" value="Chromosome"/>
</dbReference>
<dbReference type="Pfam" id="PF13560">
    <property type="entry name" value="HTH_31"/>
    <property type="match status" value="1"/>
</dbReference>
<protein>
    <submittedName>
        <fullName evidence="2">Helix-turn-helix transcriptional regulator</fullName>
    </submittedName>
</protein>
<proteinExistence type="predicted"/>
<sequence>MGSARPSLGKRHIGIELRRIRLEAKKHQKDVAAVIEVDPSLISKVEGGERALKVHEVEKILDFLAVQGDKRDELLMLAREARKRTRRMHPDPFTGAFRRIGDHEDDASEVYYFQGELIPGMLQTELYARSLISVTMSSLAEVGVEEIETRVRFRLSRQRLLDRAAPPRLWFVIGEAALLRPIGGAEVMRAQLLHLSTASERWPHVTIQVVPTAARDHPLLGGALTLFRFDGRVPDIVHQQTFIGGGVYVDNPEDTKQCFRSYDKLRAVALGPEDSRALIAERAAGYDEELDR</sequence>
<organism evidence="2 3">
    <name type="scientific">Actinosynnema pretiosum subsp. pretiosum</name>
    <dbReference type="NCBI Taxonomy" id="103721"/>
    <lineage>
        <taxon>Bacteria</taxon>
        <taxon>Bacillati</taxon>
        <taxon>Actinomycetota</taxon>
        <taxon>Actinomycetes</taxon>
        <taxon>Pseudonocardiales</taxon>
        <taxon>Pseudonocardiaceae</taxon>
        <taxon>Actinosynnema</taxon>
    </lineage>
</organism>
<reference evidence="2" key="1">
    <citation type="submission" date="2021-04" db="EMBL/GenBank/DDBJ databases">
        <title>Genomic sequence of Actinosynnema pretiosum subsp. pretiosum ATCC 31280 (C-14919).</title>
        <authorList>
            <person name="Bai L."/>
            <person name="Wang X."/>
            <person name="Xiao Y."/>
        </authorList>
    </citation>
    <scope>NUCLEOTIDE SEQUENCE</scope>
    <source>
        <strain evidence="2">ATCC 31280</strain>
    </source>
</reference>
<dbReference type="EMBL" id="CP073249">
    <property type="protein sequence ID" value="QUF07404.1"/>
    <property type="molecule type" value="Genomic_DNA"/>
</dbReference>
<dbReference type="InterPro" id="IPR043917">
    <property type="entry name" value="DUF5753"/>
</dbReference>
<dbReference type="Gene3D" id="1.10.260.40">
    <property type="entry name" value="lambda repressor-like DNA-binding domains"/>
    <property type="match status" value="1"/>
</dbReference>
<evidence type="ECO:0000313" key="2">
    <source>
        <dbReference type="EMBL" id="QUF07404.1"/>
    </source>
</evidence>
<dbReference type="InterPro" id="IPR010982">
    <property type="entry name" value="Lambda_DNA-bd_dom_sf"/>
</dbReference>
<accession>A0AA45LBU2</accession>
<gene>
    <name evidence="2" type="ORF">KCV87_16085</name>
</gene>
<name>A0AA45LBU2_9PSEU</name>
<evidence type="ECO:0000313" key="3">
    <source>
        <dbReference type="Proteomes" id="UP000677152"/>
    </source>
</evidence>
<dbReference type="SMART" id="SM00530">
    <property type="entry name" value="HTH_XRE"/>
    <property type="match status" value="1"/>
</dbReference>